<dbReference type="InterPro" id="IPR013154">
    <property type="entry name" value="ADH-like_N"/>
</dbReference>
<feature type="domain" description="Enoyl reductase (ER)" evidence="4">
    <location>
        <begin position="13"/>
        <end position="329"/>
    </location>
</feature>
<sequence length="339" mass="35021">MAPVNQAAWLDGGGKKLRVADSEYPSPGADEIVIKNHAIAINPVDWKIQDHGLFIKNWPAILGTDMAGEVVEVGSNVSKFKKGDRVISHSVALATGNNAGAGFQLYSTAPAATSVVLPSNVSYNEGVVLPLAIDTAAVGLYSKDKGFLGLQYPSLNPTSSGKTIVVWGGSASVGTAVIQLAVASGAKVVAVASKHNHDFVKSLGASEAVDYNNPSVVEDVVKAVQSIGGDFAGAYDAISNEASYKYVAPIVEKLGGGSVAIVLPPPQEGPENVQFGSVFGVSPITHQIWSEYLGPALEQGKLKAVPEPLVVGKGLESVQKGLDTNKAGVSAKKVVIELV</sequence>
<name>A0A2D3UQ17_9PEZI</name>
<dbReference type="Pfam" id="PF00107">
    <property type="entry name" value="ADH_zinc_N"/>
    <property type="match status" value="1"/>
</dbReference>
<dbReference type="SMART" id="SM00829">
    <property type="entry name" value="PKS_ER"/>
    <property type="match status" value="1"/>
</dbReference>
<proteinExistence type="inferred from homology"/>
<evidence type="ECO:0000313" key="6">
    <source>
        <dbReference type="Proteomes" id="UP000225277"/>
    </source>
</evidence>
<dbReference type="Proteomes" id="UP000225277">
    <property type="component" value="Unassembled WGS sequence"/>
</dbReference>
<dbReference type="Gene3D" id="3.40.50.720">
    <property type="entry name" value="NAD(P)-binding Rossmann-like Domain"/>
    <property type="match status" value="1"/>
</dbReference>
<evidence type="ECO:0000256" key="3">
    <source>
        <dbReference type="ARBA" id="ARBA00023002"/>
    </source>
</evidence>
<dbReference type="AlphaFoldDB" id="A0A2D3UQ17"/>
<dbReference type="InterPro" id="IPR047122">
    <property type="entry name" value="Trans-enoyl_RdTase-like"/>
</dbReference>
<gene>
    <name evidence="5" type="ORF">RCC_03508</name>
</gene>
<dbReference type="InterPro" id="IPR020843">
    <property type="entry name" value="ER"/>
</dbReference>
<dbReference type="RefSeq" id="XP_023624562.1">
    <property type="nucleotide sequence ID" value="XM_023768794.1"/>
</dbReference>
<dbReference type="GO" id="GO:0016651">
    <property type="term" value="F:oxidoreductase activity, acting on NAD(P)H"/>
    <property type="evidence" value="ECO:0007669"/>
    <property type="project" value="InterPro"/>
</dbReference>
<comment type="similarity">
    <text evidence="1">Belongs to the zinc-containing alcohol dehydrogenase family.</text>
</comment>
<reference evidence="5 6" key="1">
    <citation type="submission" date="2016-03" db="EMBL/GenBank/DDBJ databases">
        <authorList>
            <person name="Ploux O."/>
        </authorList>
    </citation>
    <scope>NUCLEOTIDE SEQUENCE [LARGE SCALE GENOMIC DNA]</scope>
    <source>
        <strain evidence="5 6">URUG2</strain>
    </source>
</reference>
<dbReference type="CDD" id="cd08249">
    <property type="entry name" value="enoyl_reductase_like"/>
    <property type="match status" value="1"/>
</dbReference>
<comment type="subunit">
    <text evidence="2">Monomer.</text>
</comment>
<protein>
    <submittedName>
        <fullName evidence="5">Related to oxidoreductase</fullName>
    </submittedName>
</protein>
<keyword evidence="3" id="KW-0560">Oxidoreductase</keyword>
<dbReference type="PANTHER" id="PTHR45348">
    <property type="entry name" value="HYPOTHETICAL OXIDOREDUCTASE (EUROFUNG)"/>
    <property type="match status" value="1"/>
</dbReference>
<evidence type="ECO:0000256" key="2">
    <source>
        <dbReference type="ARBA" id="ARBA00011245"/>
    </source>
</evidence>
<dbReference type="SUPFAM" id="SSF50129">
    <property type="entry name" value="GroES-like"/>
    <property type="match status" value="1"/>
</dbReference>
<dbReference type="GeneID" id="35598709"/>
<accession>A0A2D3UQ17</accession>
<evidence type="ECO:0000259" key="4">
    <source>
        <dbReference type="SMART" id="SM00829"/>
    </source>
</evidence>
<dbReference type="InterPro" id="IPR036291">
    <property type="entry name" value="NAD(P)-bd_dom_sf"/>
</dbReference>
<dbReference type="EMBL" id="FJUY01000004">
    <property type="protein sequence ID" value="CZT17671.1"/>
    <property type="molecule type" value="Genomic_DNA"/>
</dbReference>
<dbReference type="InterPro" id="IPR011032">
    <property type="entry name" value="GroES-like_sf"/>
</dbReference>
<dbReference type="SUPFAM" id="SSF51735">
    <property type="entry name" value="NAD(P)-binding Rossmann-fold domains"/>
    <property type="match status" value="1"/>
</dbReference>
<dbReference type="OrthoDB" id="48317at2759"/>
<evidence type="ECO:0000313" key="5">
    <source>
        <dbReference type="EMBL" id="CZT17671.1"/>
    </source>
</evidence>
<organism evidence="5 6">
    <name type="scientific">Ramularia collo-cygni</name>
    <dbReference type="NCBI Taxonomy" id="112498"/>
    <lineage>
        <taxon>Eukaryota</taxon>
        <taxon>Fungi</taxon>
        <taxon>Dikarya</taxon>
        <taxon>Ascomycota</taxon>
        <taxon>Pezizomycotina</taxon>
        <taxon>Dothideomycetes</taxon>
        <taxon>Dothideomycetidae</taxon>
        <taxon>Mycosphaerellales</taxon>
        <taxon>Mycosphaerellaceae</taxon>
        <taxon>Ramularia</taxon>
    </lineage>
</organism>
<keyword evidence="6" id="KW-1185">Reference proteome</keyword>
<dbReference type="InterPro" id="IPR013149">
    <property type="entry name" value="ADH-like_C"/>
</dbReference>
<dbReference type="Gene3D" id="3.90.180.10">
    <property type="entry name" value="Medium-chain alcohol dehydrogenases, catalytic domain"/>
    <property type="match status" value="1"/>
</dbReference>
<dbReference type="STRING" id="112498.A0A2D3UQ17"/>
<dbReference type="PANTHER" id="PTHR45348:SF2">
    <property type="entry name" value="ZINC-TYPE ALCOHOL DEHYDROGENASE-LIKE PROTEIN C2E1P3.01"/>
    <property type="match status" value="1"/>
</dbReference>
<dbReference type="Pfam" id="PF08240">
    <property type="entry name" value="ADH_N"/>
    <property type="match status" value="1"/>
</dbReference>
<evidence type="ECO:0000256" key="1">
    <source>
        <dbReference type="ARBA" id="ARBA00008072"/>
    </source>
</evidence>